<name>A0A426UAG1_9CHLR</name>
<organism evidence="1 2">
    <name type="scientific">Candidatus Viridilinea halotolerans</name>
    <dbReference type="NCBI Taxonomy" id="2491704"/>
    <lineage>
        <taxon>Bacteria</taxon>
        <taxon>Bacillati</taxon>
        <taxon>Chloroflexota</taxon>
        <taxon>Chloroflexia</taxon>
        <taxon>Chloroflexales</taxon>
        <taxon>Chloroflexineae</taxon>
        <taxon>Oscillochloridaceae</taxon>
        <taxon>Candidatus Viridilinea</taxon>
    </lineage>
</organism>
<comment type="caution">
    <text evidence="1">The sequence shown here is derived from an EMBL/GenBank/DDBJ whole genome shotgun (WGS) entry which is preliminary data.</text>
</comment>
<evidence type="ECO:0000313" key="1">
    <source>
        <dbReference type="EMBL" id="RRR77366.1"/>
    </source>
</evidence>
<proteinExistence type="predicted"/>
<protein>
    <submittedName>
        <fullName evidence="1">Uncharacterized protein</fullName>
    </submittedName>
</protein>
<dbReference type="AlphaFoldDB" id="A0A426UAG1"/>
<reference evidence="1 2" key="1">
    <citation type="submission" date="2018-12" db="EMBL/GenBank/DDBJ databases">
        <title>Genome Sequence of Candidatus Viridilinea halotolerans isolated from saline sulfide-rich spring.</title>
        <authorList>
            <person name="Grouzdev D.S."/>
            <person name="Burganskaya E.I."/>
            <person name="Krutkina M.S."/>
            <person name="Sukhacheva M.V."/>
            <person name="Gorlenko V.M."/>
        </authorList>
    </citation>
    <scope>NUCLEOTIDE SEQUENCE [LARGE SCALE GENOMIC DNA]</scope>
    <source>
        <strain evidence="1">Chok-6</strain>
    </source>
</reference>
<dbReference type="Proteomes" id="UP000280307">
    <property type="component" value="Unassembled WGS sequence"/>
</dbReference>
<sequence>MEAALTHPDLNPARWQEPAVHLALQHALRIMVRRIDVGKQPSGRYNVSIYLPDVAQLPFSEFNKRESAWESNPPTRLVTAPTSFED</sequence>
<accession>A0A426UAG1</accession>
<evidence type="ECO:0000313" key="2">
    <source>
        <dbReference type="Proteomes" id="UP000280307"/>
    </source>
</evidence>
<dbReference type="EMBL" id="RSAS01000067">
    <property type="protein sequence ID" value="RRR77366.1"/>
    <property type="molecule type" value="Genomic_DNA"/>
</dbReference>
<gene>
    <name evidence="1" type="ORF">EI684_01555</name>
</gene>